<evidence type="ECO:0000256" key="1">
    <source>
        <dbReference type="ARBA" id="ARBA00004370"/>
    </source>
</evidence>
<dbReference type="Gene3D" id="3.40.50.300">
    <property type="entry name" value="P-loop containing nucleotide triphosphate hydrolases"/>
    <property type="match status" value="1"/>
</dbReference>
<dbReference type="AlphaFoldDB" id="A0A1Z3CH94"/>
<organism evidence="8 9">
    <name type="scientific">Fusobacterium nucleatum subsp. polymorphum</name>
    <name type="common">Fusobacterium polymorphum</name>
    <dbReference type="NCBI Taxonomy" id="76857"/>
    <lineage>
        <taxon>Bacteria</taxon>
        <taxon>Fusobacteriati</taxon>
        <taxon>Fusobacteriota</taxon>
        <taxon>Fusobacteriia</taxon>
        <taxon>Fusobacteriales</taxon>
        <taxon>Fusobacteriaceae</taxon>
        <taxon>Fusobacterium</taxon>
    </lineage>
</organism>
<evidence type="ECO:0000313" key="9">
    <source>
        <dbReference type="Proteomes" id="UP000196759"/>
    </source>
</evidence>
<feature type="coiled-coil region" evidence="6">
    <location>
        <begin position="490"/>
        <end position="540"/>
    </location>
</feature>
<keyword evidence="3" id="KW-0378">Hydrolase</keyword>
<evidence type="ECO:0000256" key="4">
    <source>
        <dbReference type="ARBA" id="ARBA00023134"/>
    </source>
</evidence>
<dbReference type="InterPro" id="IPR027094">
    <property type="entry name" value="Mitofusin_fam"/>
</dbReference>
<dbReference type="PANTHER" id="PTHR10465">
    <property type="entry name" value="TRANSMEMBRANE GTPASE FZO1"/>
    <property type="match status" value="1"/>
</dbReference>
<proteinExistence type="predicted"/>
<evidence type="ECO:0000256" key="3">
    <source>
        <dbReference type="ARBA" id="ARBA00022801"/>
    </source>
</evidence>
<sequence length="557" mass="63608">MINKENNNNKVMEAKEIAEKYGLTNMVMELDTFILMNNNYKVHILMIGGYSAGKSALLNKYIGKNILKENQQPETDIAMELYFSENEKIIANLLNGDKKEISSLKNVDIDTTKNIEYYLNSKNINEQSDYIMVDTPGFDSGIEKHNKALMQYIDYKTAFIIVIDCEKGTISESTLKFINEISSYSLDIAVIINKCDKKIEEEVQKVKEHVENLLLTSTGRNFPIICTSIYDNDVENKIKNLIRTFNPQYLYDKHITSELNKKCNLIIEALEIIKSNEACDITEIEEEILKRENAKKKLLEQLDSQKKKLDNKIHNEVKEHILSIIYSQLMSNTEMLAEASKGGVEMLQEKVVEIIRPIMISEVEEYSSIAYEDFVKNLNYSSLNIYDNSDELKVVVESVYEKLKNLTPDNSSVLPIVDETKKDKLIKNSLNTYRVVGSALAITTSVISPPLELLIVFLPDIIKAIKVLTGTTKEQQLIEAIQNKIIPQIIKKLRNELDNSLSKVESVMIDNISTNIKEILDIENNALEIALNKKEKVEANYTNFIDSIDQDIEKIRG</sequence>
<dbReference type="EMBL" id="CP021934">
    <property type="protein sequence ID" value="ASC02984.1"/>
    <property type="molecule type" value="Genomic_DNA"/>
</dbReference>
<accession>A0A1Z3CH94</accession>
<evidence type="ECO:0000259" key="7">
    <source>
        <dbReference type="Pfam" id="PF00350"/>
    </source>
</evidence>
<dbReference type="PANTHER" id="PTHR10465:SF0">
    <property type="entry name" value="SARCALUMENIN"/>
    <property type="match status" value="1"/>
</dbReference>
<evidence type="ECO:0000256" key="5">
    <source>
        <dbReference type="ARBA" id="ARBA00023136"/>
    </source>
</evidence>
<dbReference type="GO" id="GO:0016020">
    <property type="term" value="C:membrane"/>
    <property type="evidence" value="ECO:0007669"/>
    <property type="project" value="UniProtKB-SubCell"/>
</dbReference>
<dbReference type="Pfam" id="PF00350">
    <property type="entry name" value="Dynamin_N"/>
    <property type="match status" value="1"/>
</dbReference>
<dbReference type="SUPFAM" id="SSF52540">
    <property type="entry name" value="P-loop containing nucleoside triphosphate hydrolases"/>
    <property type="match status" value="1"/>
</dbReference>
<evidence type="ECO:0000256" key="2">
    <source>
        <dbReference type="ARBA" id="ARBA00022741"/>
    </source>
</evidence>
<evidence type="ECO:0000313" key="8">
    <source>
        <dbReference type="EMBL" id="ASC02984.1"/>
    </source>
</evidence>
<dbReference type="GO" id="GO:0003924">
    <property type="term" value="F:GTPase activity"/>
    <property type="evidence" value="ECO:0007669"/>
    <property type="project" value="InterPro"/>
</dbReference>
<evidence type="ECO:0000256" key="6">
    <source>
        <dbReference type="SAM" id="Coils"/>
    </source>
</evidence>
<keyword evidence="9" id="KW-1185">Reference proteome</keyword>
<keyword evidence="4" id="KW-0342">GTP-binding</keyword>
<dbReference type="InterPro" id="IPR027417">
    <property type="entry name" value="P-loop_NTPase"/>
</dbReference>
<gene>
    <name evidence="8" type="ORF">CBG50_06480</name>
</gene>
<dbReference type="RefSeq" id="WP_032845989.1">
    <property type="nucleotide sequence ID" value="NZ_CP021934.1"/>
</dbReference>
<feature type="coiled-coil region" evidence="6">
    <location>
        <begin position="281"/>
        <end position="319"/>
    </location>
</feature>
<dbReference type="InterPro" id="IPR045063">
    <property type="entry name" value="Dynamin_N"/>
</dbReference>
<reference evidence="8 9" key="1">
    <citation type="submission" date="2017-06" db="EMBL/GenBank/DDBJ databases">
        <title>Draft genome sequence of Fusobacterium nucleatum subsp. polymorphum KCOM 1260 (=ChDC F218).</title>
        <authorList>
            <person name="Kook J.-K."/>
            <person name="Park S.-N."/>
            <person name="Lim Y.K."/>
            <person name="Roh H."/>
        </authorList>
    </citation>
    <scope>NUCLEOTIDE SEQUENCE [LARGE SCALE GENOMIC DNA]</scope>
    <source>
        <strain evidence="9">KCOM 1260 (ChDC F218)</strain>
    </source>
</reference>
<dbReference type="Proteomes" id="UP000196759">
    <property type="component" value="Chromosome"/>
</dbReference>
<name>A0A1Z3CH94_FUSNP</name>
<protein>
    <recommendedName>
        <fullName evidence="7">Dynamin N-terminal domain-containing protein</fullName>
    </recommendedName>
</protein>
<keyword evidence="5" id="KW-0472">Membrane</keyword>
<keyword evidence="6" id="KW-0175">Coiled coil</keyword>
<comment type="subcellular location">
    <subcellularLocation>
        <location evidence="1">Membrane</location>
    </subcellularLocation>
</comment>
<keyword evidence="2" id="KW-0547">Nucleotide-binding</keyword>
<dbReference type="GO" id="GO:0005525">
    <property type="term" value="F:GTP binding"/>
    <property type="evidence" value="ECO:0007669"/>
    <property type="project" value="UniProtKB-KW"/>
</dbReference>
<feature type="domain" description="Dynamin N-terminal" evidence="7">
    <location>
        <begin position="44"/>
        <end position="194"/>
    </location>
</feature>